<dbReference type="Proteomes" id="UP000481087">
    <property type="component" value="Unassembled WGS sequence"/>
</dbReference>
<sequence length="178" mass="19484">MTQVQERTGVATVGGNPVTLLGPEIKVGDQAPDFKVNKDLMTEVSLADYAGKIKLISVVPSVVPSVDTATCDAQTRRFNVEADKLGDNVVILTISVDLPFAQSRFCGAAGIDKVITLSDYKHHNFGQAYGVLIKEIQLDQRAIFLVDADNTVRYVEYLSEMKEHPNYDAALEALRELV</sequence>
<dbReference type="Pfam" id="PF08534">
    <property type="entry name" value="Redoxin"/>
    <property type="match status" value="1"/>
</dbReference>
<keyword evidence="3 7" id="KW-0560">Oxidoreductase</keyword>
<evidence type="ECO:0000256" key="5">
    <source>
        <dbReference type="ARBA" id="ARBA00023284"/>
    </source>
</evidence>
<evidence type="ECO:0000256" key="1">
    <source>
        <dbReference type="ARBA" id="ARBA00022559"/>
    </source>
</evidence>
<dbReference type="InterPro" id="IPR036249">
    <property type="entry name" value="Thioredoxin-like_sf"/>
</dbReference>
<dbReference type="SUPFAM" id="SSF52833">
    <property type="entry name" value="Thioredoxin-like"/>
    <property type="match status" value="1"/>
</dbReference>
<organism evidence="7 8">
    <name type="scientific">Paenibacillus silvestris</name>
    <dbReference type="NCBI Taxonomy" id="2606219"/>
    <lineage>
        <taxon>Bacteria</taxon>
        <taxon>Bacillati</taxon>
        <taxon>Bacillota</taxon>
        <taxon>Bacilli</taxon>
        <taxon>Bacillales</taxon>
        <taxon>Paenibacillaceae</taxon>
        <taxon>Paenibacillus</taxon>
    </lineage>
</organism>
<dbReference type="Gene3D" id="3.40.30.10">
    <property type="entry name" value="Glutaredoxin"/>
    <property type="match status" value="1"/>
</dbReference>
<reference evidence="7 8" key="1">
    <citation type="submission" date="2019-12" db="EMBL/GenBank/DDBJ databases">
        <title>Paenibacillus sp. nov. sp. isolated from soil.</title>
        <authorList>
            <person name="Kim J."/>
            <person name="Jeong S.E."/>
            <person name="Jung H.S."/>
            <person name="Jeon C.O."/>
        </authorList>
    </citation>
    <scope>NUCLEOTIDE SEQUENCE [LARGE SCALE GENOMIC DNA]</scope>
    <source>
        <strain evidence="7 8">5J-6</strain>
    </source>
</reference>
<protein>
    <submittedName>
        <fullName evidence="7">Thiol peroxidase</fullName>
        <ecNumber evidence="7">1.11.1.-</ecNumber>
    </submittedName>
</protein>
<dbReference type="EC" id="1.11.1.-" evidence="7"/>
<keyword evidence="4" id="KW-1015">Disulfide bond</keyword>
<evidence type="ECO:0000313" key="8">
    <source>
        <dbReference type="Proteomes" id="UP000481087"/>
    </source>
</evidence>
<evidence type="ECO:0000256" key="2">
    <source>
        <dbReference type="ARBA" id="ARBA00022862"/>
    </source>
</evidence>
<evidence type="ECO:0000313" key="7">
    <source>
        <dbReference type="EMBL" id="MZQ82580.1"/>
    </source>
</evidence>
<dbReference type="GO" id="GO:0008379">
    <property type="term" value="F:thioredoxin peroxidase activity"/>
    <property type="evidence" value="ECO:0007669"/>
    <property type="project" value="InterPro"/>
</dbReference>
<keyword evidence="5" id="KW-0676">Redox-active center</keyword>
<dbReference type="PROSITE" id="PS01265">
    <property type="entry name" value="TPX"/>
    <property type="match status" value="1"/>
</dbReference>
<keyword evidence="8" id="KW-1185">Reference proteome</keyword>
<evidence type="ECO:0000256" key="4">
    <source>
        <dbReference type="ARBA" id="ARBA00023157"/>
    </source>
</evidence>
<dbReference type="InterPro" id="IPR013740">
    <property type="entry name" value="Redoxin"/>
</dbReference>
<dbReference type="RefSeq" id="WP_161406781.1">
    <property type="nucleotide sequence ID" value="NZ_WTUZ01000014.1"/>
</dbReference>
<gene>
    <name evidence="7" type="ORF">GQF01_10705</name>
</gene>
<dbReference type="InterPro" id="IPR018219">
    <property type="entry name" value="Tpx_CS"/>
</dbReference>
<dbReference type="EMBL" id="WTUZ01000014">
    <property type="protein sequence ID" value="MZQ82580.1"/>
    <property type="molecule type" value="Genomic_DNA"/>
</dbReference>
<dbReference type="PANTHER" id="PTHR43110">
    <property type="entry name" value="THIOL PEROXIDASE"/>
    <property type="match status" value="1"/>
</dbReference>
<proteinExistence type="predicted"/>
<name>A0A6L8UZZ3_9BACL</name>
<dbReference type="AlphaFoldDB" id="A0A6L8UZZ3"/>
<dbReference type="InterPro" id="IPR002065">
    <property type="entry name" value="TPX"/>
</dbReference>
<comment type="caution">
    <text evidence="7">The sequence shown here is derived from an EMBL/GenBank/DDBJ whole genome shotgun (WGS) entry which is preliminary data.</text>
</comment>
<dbReference type="CDD" id="cd03014">
    <property type="entry name" value="PRX_Atyp2cys"/>
    <property type="match status" value="1"/>
</dbReference>
<dbReference type="NCBIfam" id="NF001808">
    <property type="entry name" value="PRK00522.1"/>
    <property type="match status" value="1"/>
</dbReference>
<dbReference type="InterPro" id="IPR050455">
    <property type="entry name" value="Tpx_Peroxidase_subfamily"/>
</dbReference>
<accession>A0A6L8UZZ3</accession>
<dbReference type="PROSITE" id="PS51352">
    <property type="entry name" value="THIOREDOXIN_2"/>
    <property type="match status" value="1"/>
</dbReference>
<evidence type="ECO:0000256" key="3">
    <source>
        <dbReference type="ARBA" id="ARBA00023002"/>
    </source>
</evidence>
<keyword evidence="1 7" id="KW-0575">Peroxidase</keyword>
<dbReference type="PANTHER" id="PTHR43110:SF1">
    <property type="entry name" value="THIOL PEROXIDASE"/>
    <property type="match status" value="1"/>
</dbReference>
<dbReference type="InterPro" id="IPR013766">
    <property type="entry name" value="Thioredoxin_domain"/>
</dbReference>
<evidence type="ECO:0000259" key="6">
    <source>
        <dbReference type="PROSITE" id="PS51352"/>
    </source>
</evidence>
<keyword evidence="2" id="KW-0049">Antioxidant</keyword>
<feature type="domain" description="Thioredoxin" evidence="6">
    <location>
        <begin position="25"/>
        <end position="178"/>
    </location>
</feature>